<keyword evidence="2" id="KW-0378">Hydrolase</keyword>
<dbReference type="InterPro" id="IPR012337">
    <property type="entry name" value="RNaseH-like_sf"/>
</dbReference>
<evidence type="ECO:0000256" key="2">
    <source>
        <dbReference type="ARBA" id="ARBA00022801"/>
    </source>
</evidence>
<feature type="compositionally biased region" description="Low complexity" evidence="4">
    <location>
        <begin position="521"/>
        <end position="538"/>
    </location>
</feature>
<evidence type="ECO:0000256" key="3">
    <source>
        <dbReference type="SAM" id="Coils"/>
    </source>
</evidence>
<dbReference type="Pfam" id="PF07727">
    <property type="entry name" value="RVT_2"/>
    <property type="match status" value="1"/>
</dbReference>
<keyword evidence="1" id="KW-0479">Metal-binding</keyword>
<dbReference type="GO" id="GO:0015074">
    <property type="term" value="P:DNA integration"/>
    <property type="evidence" value="ECO:0007669"/>
    <property type="project" value="InterPro"/>
</dbReference>
<dbReference type="Pfam" id="PF14223">
    <property type="entry name" value="Retrotran_gag_2"/>
    <property type="match status" value="1"/>
</dbReference>
<protein>
    <recommendedName>
        <fullName evidence="5">Integrase catalytic domain-containing protein</fullName>
    </recommendedName>
</protein>
<dbReference type="GO" id="GO:0046872">
    <property type="term" value="F:metal ion binding"/>
    <property type="evidence" value="ECO:0007669"/>
    <property type="project" value="UniProtKB-KW"/>
</dbReference>
<organism evidence="6">
    <name type="scientific">Tanacetum cinerariifolium</name>
    <name type="common">Dalmatian daisy</name>
    <name type="synonym">Chrysanthemum cinerariifolium</name>
    <dbReference type="NCBI Taxonomy" id="118510"/>
    <lineage>
        <taxon>Eukaryota</taxon>
        <taxon>Viridiplantae</taxon>
        <taxon>Streptophyta</taxon>
        <taxon>Embryophyta</taxon>
        <taxon>Tracheophyta</taxon>
        <taxon>Spermatophyta</taxon>
        <taxon>Magnoliopsida</taxon>
        <taxon>eudicotyledons</taxon>
        <taxon>Gunneridae</taxon>
        <taxon>Pentapetalae</taxon>
        <taxon>asterids</taxon>
        <taxon>campanulids</taxon>
        <taxon>Asterales</taxon>
        <taxon>Asteraceae</taxon>
        <taxon>Asteroideae</taxon>
        <taxon>Anthemideae</taxon>
        <taxon>Anthemidinae</taxon>
        <taxon>Tanacetum</taxon>
    </lineage>
</organism>
<dbReference type="InterPro" id="IPR036397">
    <property type="entry name" value="RNaseH_sf"/>
</dbReference>
<dbReference type="GO" id="GO:0016787">
    <property type="term" value="F:hydrolase activity"/>
    <property type="evidence" value="ECO:0007669"/>
    <property type="project" value="UniProtKB-KW"/>
</dbReference>
<evidence type="ECO:0000256" key="4">
    <source>
        <dbReference type="SAM" id="MobiDB-lite"/>
    </source>
</evidence>
<feature type="domain" description="Integrase catalytic" evidence="5">
    <location>
        <begin position="242"/>
        <end position="339"/>
    </location>
</feature>
<gene>
    <name evidence="6" type="ORF">Tci_006454</name>
</gene>
<dbReference type="InterPro" id="IPR013103">
    <property type="entry name" value="RVT_2"/>
</dbReference>
<keyword evidence="3" id="KW-0175">Coiled coil</keyword>
<comment type="caution">
    <text evidence="6">The sequence shown here is derived from an EMBL/GenBank/DDBJ whole genome shotgun (WGS) entry which is preliminary data.</text>
</comment>
<dbReference type="CDD" id="cd09272">
    <property type="entry name" value="RNase_HI_RT_Ty1"/>
    <property type="match status" value="1"/>
</dbReference>
<dbReference type="InterPro" id="IPR039537">
    <property type="entry name" value="Retrotran_Ty1/copia-like"/>
</dbReference>
<evidence type="ECO:0000313" key="6">
    <source>
        <dbReference type="EMBL" id="GEU34476.1"/>
    </source>
</evidence>
<reference evidence="6" key="1">
    <citation type="journal article" date="2019" name="Sci. Rep.">
        <title>Draft genome of Tanacetum cinerariifolium, the natural source of mosquito coil.</title>
        <authorList>
            <person name="Yamashiro T."/>
            <person name="Shiraishi A."/>
            <person name="Satake H."/>
            <person name="Nakayama K."/>
        </authorList>
    </citation>
    <scope>NUCLEOTIDE SEQUENCE</scope>
</reference>
<dbReference type="EMBL" id="BKCJ010000581">
    <property type="protein sequence ID" value="GEU34476.1"/>
    <property type="molecule type" value="Genomic_DNA"/>
</dbReference>
<evidence type="ECO:0000256" key="1">
    <source>
        <dbReference type="ARBA" id="ARBA00022723"/>
    </source>
</evidence>
<sequence>MIQKHVFKTIEKGYGQREVRPVWNHAMRVNHQNFSNSRRNFAPTAVLTKFGIVPISNARQCSSRVAAPVSTVRPINTIAPKPIVNVAKSRRNAFQKRHSLSRRPFHQQTSLKNRYLVNTAKVKSVNTAKGKSVKSVVGKQGSNAVKSLACWAWRPKIKVQYHVSKDHTFGDPQAALRDTRLFDSGCSRHMTGNKSFLSNYQAYDGGFVAFAGSFKRAKEDETCGILKDFITGIENLLNHKVKIIRCDNRIEFKNYEMNQLCGIKGIKREFSNTRTPQENIVAERKYKTLIEAARTMLADSLLPIPFWAEAVNTACYVQNRVLVTKPHNKTPYELLIGRSPIISFMRPFGCPVTILNTLNHLEKFNGKVDEGFLVGYYINSKAFRVYISRTKKVEENLHVNFLENKPNISGCGPEWLFDIDSLTNSMNYQPVSAGNRTNGIAGSKIHSDVGQEVKEKVSDQEYILLLVLNTSSYVPSSNEKVESSPKDDAGKKSIVEPTCVEGGKIDDLGCLDQQIKSTYDSENTNSTNSFNTTSPTVNRASDKDGTFQRTYGEWNFLKPILVNDVGSSFSHPTALDDFSKMPNLEDTGIFDGAYDDRDEGAEADYNNLEIVISICPIPSTRIHKDHPKEQIIREALDDEIWVEAMQKELLQFKLLNVWTLVDLPYRKRAIGTKWVYRNKRKQRGIVVRYKAMLVAQVHIKEEGIDYNEVFAPVARIEAIRLDIMFAVCACSRFQVQPKVSHMHEVKRIFIYLKGHPTLGLWYPKDSHLELIAYSDSNYVEAEYIAASSCCGKVLWLQNQLLDYGYNFMQTKIHVDNESTIRVVKNPVYHSKIKHIEIRHHFIRDSYEKRYDLTISPTIYASYIEQFWNTASFKTVNYVKQIHAIVDGRVVVISESLVRNDLLFDDEDDEAVNQEEGDRVERAITTNASLEAAQDGDNITKTQTTTMPNLDISQGIDTSGRPRCQEIMGGTSTQTRVTQLETEPSTTKAIYNKSFITLTNKERIIEEMDKDENINLVSEQGEVQETAEHLRDDDDETLTETLLYIKRSSSKDNGKGIMQETELPKKNRPFSKAEVKKNMIMYLKNQGGYKQSYFKEIKYEDIRPLFERIWDQVYTFKPKDSKIERKVMKRAGFDLQQGSSKKQSDKIELGSTTTTLTAKLYILNLAKYDLWLMRREQNFLMTNYSFWEVIKNGNKVLKRTVGIVEQIYEPTSVEEKLDRKNEIKARGTLYQLKFYSYQDAKLVMEAIEKRYEGNKESKKVQRTLFKQQYKNFAASSSENLDQTFDRLQKLISQLEIQGEVIEQEDMNLKLLRSLPFEWKTRALI</sequence>
<proteinExistence type="predicted"/>
<dbReference type="Gene3D" id="3.30.420.10">
    <property type="entry name" value="Ribonuclease H-like superfamily/Ribonuclease H"/>
    <property type="match status" value="1"/>
</dbReference>
<dbReference type="InterPro" id="IPR001584">
    <property type="entry name" value="Integrase_cat-core"/>
</dbReference>
<feature type="region of interest" description="Disordered" evidence="4">
    <location>
        <begin position="520"/>
        <end position="544"/>
    </location>
</feature>
<dbReference type="PANTHER" id="PTHR42648:SF32">
    <property type="entry name" value="RIBONUCLEASE H-LIKE DOMAIN, GAG-PRE-INTEGRASE DOMAIN PROTEIN-RELATED"/>
    <property type="match status" value="1"/>
</dbReference>
<accession>A0A6L2JC70</accession>
<dbReference type="InterPro" id="IPR057670">
    <property type="entry name" value="SH3_retrovirus"/>
</dbReference>
<dbReference type="PANTHER" id="PTHR42648">
    <property type="entry name" value="TRANSPOSASE, PUTATIVE-RELATED"/>
    <property type="match status" value="1"/>
</dbReference>
<dbReference type="SUPFAM" id="SSF53098">
    <property type="entry name" value="Ribonuclease H-like"/>
    <property type="match status" value="1"/>
</dbReference>
<dbReference type="GO" id="GO:0003676">
    <property type="term" value="F:nucleic acid binding"/>
    <property type="evidence" value="ECO:0007669"/>
    <property type="project" value="InterPro"/>
</dbReference>
<name>A0A6L2JC70_TANCI</name>
<dbReference type="Pfam" id="PF25597">
    <property type="entry name" value="SH3_retrovirus"/>
    <property type="match status" value="1"/>
</dbReference>
<feature type="coiled-coil region" evidence="3">
    <location>
        <begin position="1276"/>
        <end position="1303"/>
    </location>
</feature>
<evidence type="ECO:0000259" key="5">
    <source>
        <dbReference type="PROSITE" id="PS50994"/>
    </source>
</evidence>
<dbReference type="PROSITE" id="PS50994">
    <property type="entry name" value="INTEGRASE"/>
    <property type="match status" value="1"/>
</dbReference>